<evidence type="ECO:0000313" key="8">
    <source>
        <dbReference type="EMBL" id="MCZ4244002.1"/>
    </source>
</evidence>
<organism evidence="8 9">
    <name type="scientific">Pedobacter punctiformis</name>
    <dbReference type="NCBI Taxonomy" id="3004097"/>
    <lineage>
        <taxon>Bacteria</taxon>
        <taxon>Pseudomonadati</taxon>
        <taxon>Bacteroidota</taxon>
        <taxon>Sphingobacteriia</taxon>
        <taxon>Sphingobacteriales</taxon>
        <taxon>Sphingobacteriaceae</taxon>
        <taxon>Pedobacter</taxon>
    </lineage>
</organism>
<dbReference type="InterPro" id="IPR000792">
    <property type="entry name" value="Tscrpt_reg_LuxR_C"/>
</dbReference>
<dbReference type="Pfam" id="PF00196">
    <property type="entry name" value="GerE"/>
    <property type="match status" value="1"/>
</dbReference>
<evidence type="ECO:0000259" key="7">
    <source>
        <dbReference type="PROSITE" id="PS50110"/>
    </source>
</evidence>
<accession>A0ABT4L7V6</accession>
<dbReference type="PRINTS" id="PR00038">
    <property type="entry name" value="HTHLUXR"/>
</dbReference>
<evidence type="ECO:0000256" key="5">
    <source>
        <dbReference type="PROSITE-ProRule" id="PRU00169"/>
    </source>
</evidence>
<keyword evidence="1 5" id="KW-0597">Phosphoprotein</keyword>
<dbReference type="InterPro" id="IPR016032">
    <property type="entry name" value="Sig_transdc_resp-reg_C-effctor"/>
</dbReference>
<proteinExistence type="predicted"/>
<evidence type="ECO:0000256" key="1">
    <source>
        <dbReference type="ARBA" id="ARBA00022553"/>
    </source>
</evidence>
<evidence type="ECO:0000259" key="6">
    <source>
        <dbReference type="PROSITE" id="PS50043"/>
    </source>
</evidence>
<keyword evidence="9" id="KW-1185">Reference proteome</keyword>
<dbReference type="EMBL" id="JAPWGM010000002">
    <property type="protein sequence ID" value="MCZ4244002.1"/>
    <property type="molecule type" value="Genomic_DNA"/>
</dbReference>
<dbReference type="SUPFAM" id="SSF46894">
    <property type="entry name" value="C-terminal effector domain of the bipartite response regulators"/>
    <property type="match status" value="1"/>
</dbReference>
<comment type="caution">
    <text evidence="8">The sequence shown here is derived from an EMBL/GenBank/DDBJ whole genome shotgun (WGS) entry which is preliminary data.</text>
</comment>
<dbReference type="PROSITE" id="PS50043">
    <property type="entry name" value="HTH_LUXR_2"/>
    <property type="match status" value="1"/>
</dbReference>
<evidence type="ECO:0000256" key="2">
    <source>
        <dbReference type="ARBA" id="ARBA00023015"/>
    </source>
</evidence>
<reference evidence="8" key="1">
    <citation type="submission" date="2022-12" db="EMBL/GenBank/DDBJ databases">
        <title>Genome sequence of HCMS5-2.</title>
        <authorList>
            <person name="Woo H."/>
        </authorList>
    </citation>
    <scope>NUCLEOTIDE SEQUENCE</scope>
    <source>
        <strain evidence="8">HCMS5-2</strain>
    </source>
</reference>
<dbReference type="CDD" id="cd17535">
    <property type="entry name" value="REC_NarL-like"/>
    <property type="match status" value="1"/>
</dbReference>
<dbReference type="PROSITE" id="PS50110">
    <property type="entry name" value="RESPONSE_REGULATORY"/>
    <property type="match status" value="1"/>
</dbReference>
<gene>
    <name evidence="8" type="ORF">O0955_08275</name>
</gene>
<name>A0ABT4L7V6_9SPHI</name>
<dbReference type="InterPro" id="IPR058245">
    <property type="entry name" value="NreC/VraR/RcsB-like_REC"/>
</dbReference>
<keyword evidence="2" id="KW-0805">Transcription regulation</keyword>
<dbReference type="InterPro" id="IPR001789">
    <property type="entry name" value="Sig_transdc_resp-reg_receiver"/>
</dbReference>
<feature type="modified residue" description="4-aspartylphosphate" evidence="5">
    <location>
        <position position="55"/>
    </location>
</feature>
<dbReference type="InterPro" id="IPR039420">
    <property type="entry name" value="WalR-like"/>
</dbReference>
<dbReference type="RefSeq" id="WP_269427068.1">
    <property type="nucleotide sequence ID" value="NZ_JAPWGM010000002.1"/>
</dbReference>
<dbReference type="PANTHER" id="PTHR43214:SF41">
    <property type="entry name" value="NITRATE_NITRITE RESPONSE REGULATOR PROTEIN NARP"/>
    <property type="match status" value="1"/>
</dbReference>
<dbReference type="SMART" id="SM00448">
    <property type="entry name" value="REC"/>
    <property type="match status" value="1"/>
</dbReference>
<evidence type="ECO:0000256" key="3">
    <source>
        <dbReference type="ARBA" id="ARBA00023125"/>
    </source>
</evidence>
<dbReference type="PANTHER" id="PTHR43214">
    <property type="entry name" value="TWO-COMPONENT RESPONSE REGULATOR"/>
    <property type="match status" value="1"/>
</dbReference>
<dbReference type="InterPro" id="IPR011006">
    <property type="entry name" value="CheY-like_superfamily"/>
</dbReference>
<keyword evidence="3" id="KW-0238">DNA-binding</keyword>
<protein>
    <submittedName>
        <fullName evidence="8">Response regulator transcription factor</fullName>
    </submittedName>
</protein>
<keyword evidence="4" id="KW-0804">Transcription</keyword>
<feature type="domain" description="Response regulatory" evidence="7">
    <location>
        <begin position="3"/>
        <end position="120"/>
    </location>
</feature>
<dbReference type="SMART" id="SM00421">
    <property type="entry name" value="HTH_LUXR"/>
    <property type="match status" value="1"/>
</dbReference>
<dbReference type="Pfam" id="PF00072">
    <property type="entry name" value="Response_reg"/>
    <property type="match status" value="1"/>
</dbReference>
<dbReference type="Proteomes" id="UP001144347">
    <property type="component" value="Unassembled WGS sequence"/>
</dbReference>
<sequence length="216" mass="24150">MIKIILVEDHNIVRNGIKMLLESEPGITITDEAENGSEALELIRDNDEVDLVLTDINMAEMDGLTLIKEVKKLNQSIKVIVLSMLDDEKQIIQAFNEGAEGYLLKNIVKEELIFGIKQVYRGGRYLSAEIGLNLLNKSAKNATYLSAHTQHSLDFSSRELEVLHLVAEGFTNNEMADKLFLSKRTVEGHRQALIDKTGMKNTAALIRFALVNGLIQ</sequence>
<evidence type="ECO:0000313" key="9">
    <source>
        <dbReference type="Proteomes" id="UP001144347"/>
    </source>
</evidence>
<dbReference type="SUPFAM" id="SSF52172">
    <property type="entry name" value="CheY-like"/>
    <property type="match status" value="1"/>
</dbReference>
<feature type="domain" description="HTH luxR-type" evidence="6">
    <location>
        <begin position="148"/>
        <end position="213"/>
    </location>
</feature>
<evidence type="ECO:0000256" key="4">
    <source>
        <dbReference type="ARBA" id="ARBA00023163"/>
    </source>
</evidence>
<dbReference type="Gene3D" id="3.40.50.2300">
    <property type="match status" value="1"/>
</dbReference>
<dbReference type="CDD" id="cd06170">
    <property type="entry name" value="LuxR_C_like"/>
    <property type="match status" value="1"/>
</dbReference>